<sequence>AMSLLPVNSYRRRSKDNTVDDDVFGNDFELFDPWMDLDLNMPKSFRWINQPKHHQHHRQQEDKIAPALLPPPSSAHGEKYRVKLDISGFDPETIKTKIDARHLVVEAKRKSHSSNSNDNKALEKRYDLPEHVYEHADAEHLVSYVTPNNILIVEIPIRNPEHEHRKLQSQGTNDHHLVPYGQNRDQLFDYNHFHTSVFTPKIVDVDGQQKKLQMILPMKNYRPEQIKVSVKNNELIIQGEHVSNDSQHSEKFYFYRSVTLPPGTQTDHLQTHLTQDGQLKIEAPFNVHNK</sequence>
<evidence type="ECO:0000313" key="5">
    <source>
        <dbReference type="EMBL" id="CAF4426164.1"/>
    </source>
</evidence>
<proteinExistence type="inferred from homology"/>
<dbReference type="PROSITE" id="PS01031">
    <property type="entry name" value="SHSP"/>
    <property type="match status" value="2"/>
</dbReference>
<organism evidence="5 6">
    <name type="scientific">Didymodactylos carnosus</name>
    <dbReference type="NCBI Taxonomy" id="1234261"/>
    <lineage>
        <taxon>Eukaryota</taxon>
        <taxon>Metazoa</taxon>
        <taxon>Spiralia</taxon>
        <taxon>Gnathifera</taxon>
        <taxon>Rotifera</taxon>
        <taxon>Eurotatoria</taxon>
        <taxon>Bdelloidea</taxon>
        <taxon>Philodinida</taxon>
        <taxon>Philodinidae</taxon>
        <taxon>Didymodactylos</taxon>
    </lineage>
</organism>
<dbReference type="CDD" id="cd06526">
    <property type="entry name" value="metazoan_ACD"/>
    <property type="match status" value="2"/>
</dbReference>
<feature type="domain" description="SHSP" evidence="3">
    <location>
        <begin position="193"/>
        <end position="290"/>
    </location>
</feature>
<dbReference type="EMBL" id="CAJNOK010053430">
    <property type="protein sequence ID" value="CAF1612018.1"/>
    <property type="molecule type" value="Genomic_DNA"/>
</dbReference>
<evidence type="ECO:0000259" key="3">
    <source>
        <dbReference type="PROSITE" id="PS01031"/>
    </source>
</evidence>
<comment type="caution">
    <text evidence="5">The sequence shown here is derived from an EMBL/GenBank/DDBJ whole genome shotgun (WGS) entry which is preliminary data.</text>
</comment>
<accession>A0A8S2W0P9</accession>
<protein>
    <recommendedName>
        <fullName evidence="3">SHSP domain-containing protein</fullName>
    </recommendedName>
</protein>
<dbReference type="GO" id="GO:0005634">
    <property type="term" value="C:nucleus"/>
    <property type="evidence" value="ECO:0007669"/>
    <property type="project" value="TreeGrafter"/>
</dbReference>
<dbReference type="InterPro" id="IPR002068">
    <property type="entry name" value="A-crystallin/Hsp20_dom"/>
</dbReference>
<dbReference type="GO" id="GO:0009408">
    <property type="term" value="P:response to heat"/>
    <property type="evidence" value="ECO:0007669"/>
    <property type="project" value="TreeGrafter"/>
</dbReference>
<dbReference type="Proteomes" id="UP000677228">
    <property type="component" value="Unassembled WGS sequence"/>
</dbReference>
<dbReference type="EMBL" id="CAJOBA010077760">
    <property type="protein sequence ID" value="CAF4426164.1"/>
    <property type="molecule type" value="Genomic_DNA"/>
</dbReference>
<dbReference type="PANTHER" id="PTHR45640">
    <property type="entry name" value="HEAT SHOCK PROTEIN HSP-12.2-RELATED"/>
    <property type="match status" value="1"/>
</dbReference>
<evidence type="ECO:0000256" key="1">
    <source>
        <dbReference type="PROSITE-ProRule" id="PRU00285"/>
    </source>
</evidence>
<dbReference type="Proteomes" id="UP000682733">
    <property type="component" value="Unassembled WGS sequence"/>
</dbReference>
<comment type="similarity">
    <text evidence="1 2">Belongs to the small heat shock protein (HSP20) family.</text>
</comment>
<feature type="non-terminal residue" evidence="5">
    <location>
        <position position="290"/>
    </location>
</feature>
<dbReference type="InterPro" id="IPR008978">
    <property type="entry name" value="HSP20-like_chaperone"/>
</dbReference>
<feature type="domain" description="SHSP" evidence="3">
    <location>
        <begin position="59"/>
        <end position="172"/>
    </location>
</feature>
<dbReference type="AlphaFoldDB" id="A0A8S2W0P9"/>
<name>A0A8S2W0P9_9BILA</name>
<gene>
    <name evidence="4" type="ORF">OVA965_LOCUS42698</name>
    <name evidence="5" type="ORF">TMI583_LOCUS44689</name>
</gene>
<dbReference type="GO" id="GO:0051082">
    <property type="term" value="F:unfolded protein binding"/>
    <property type="evidence" value="ECO:0007669"/>
    <property type="project" value="TreeGrafter"/>
</dbReference>
<dbReference type="GO" id="GO:0042026">
    <property type="term" value="P:protein refolding"/>
    <property type="evidence" value="ECO:0007669"/>
    <property type="project" value="TreeGrafter"/>
</dbReference>
<dbReference type="Pfam" id="PF00011">
    <property type="entry name" value="HSP20"/>
    <property type="match status" value="2"/>
</dbReference>
<evidence type="ECO:0000313" key="6">
    <source>
        <dbReference type="Proteomes" id="UP000682733"/>
    </source>
</evidence>
<dbReference type="InterPro" id="IPR001436">
    <property type="entry name" value="Alpha-crystallin/sHSP_animal"/>
</dbReference>
<evidence type="ECO:0000256" key="2">
    <source>
        <dbReference type="RuleBase" id="RU003616"/>
    </source>
</evidence>
<dbReference type="PANTHER" id="PTHR45640:SF26">
    <property type="entry name" value="RE23625P"/>
    <property type="match status" value="1"/>
</dbReference>
<dbReference type="Gene3D" id="2.60.40.790">
    <property type="match status" value="2"/>
</dbReference>
<dbReference type="SUPFAM" id="SSF49764">
    <property type="entry name" value="HSP20-like chaperones"/>
    <property type="match status" value="2"/>
</dbReference>
<dbReference type="GO" id="GO:0005737">
    <property type="term" value="C:cytoplasm"/>
    <property type="evidence" value="ECO:0007669"/>
    <property type="project" value="TreeGrafter"/>
</dbReference>
<reference evidence="5" key="1">
    <citation type="submission" date="2021-02" db="EMBL/GenBank/DDBJ databases">
        <authorList>
            <person name="Nowell W R."/>
        </authorList>
    </citation>
    <scope>NUCLEOTIDE SEQUENCE</scope>
</reference>
<evidence type="ECO:0000313" key="4">
    <source>
        <dbReference type="EMBL" id="CAF1612018.1"/>
    </source>
</evidence>